<accession>A0ABY9R361</accession>
<feature type="transmembrane region" description="Helical" evidence="2">
    <location>
        <begin position="75"/>
        <end position="100"/>
    </location>
</feature>
<feature type="compositionally biased region" description="Gly residues" evidence="1">
    <location>
        <begin position="195"/>
        <end position="204"/>
    </location>
</feature>
<evidence type="ECO:0000256" key="1">
    <source>
        <dbReference type="SAM" id="MobiDB-lite"/>
    </source>
</evidence>
<evidence type="ECO:0000313" key="3">
    <source>
        <dbReference type="EMBL" id="WMW65433.1"/>
    </source>
</evidence>
<organism evidence="3 4">
    <name type="scientific">Nitratidesulfovibrio liaohensis</name>
    <dbReference type="NCBI Taxonomy" id="2604158"/>
    <lineage>
        <taxon>Bacteria</taxon>
        <taxon>Pseudomonadati</taxon>
        <taxon>Thermodesulfobacteriota</taxon>
        <taxon>Desulfovibrionia</taxon>
        <taxon>Desulfovibrionales</taxon>
        <taxon>Desulfovibrionaceae</taxon>
        <taxon>Nitratidesulfovibrio</taxon>
    </lineage>
</organism>
<keyword evidence="2" id="KW-0472">Membrane</keyword>
<feature type="compositionally biased region" description="Gly residues" evidence="1">
    <location>
        <begin position="238"/>
        <end position="247"/>
    </location>
</feature>
<dbReference type="Proteomes" id="UP001180616">
    <property type="component" value="Chromosome"/>
</dbReference>
<dbReference type="PANTHER" id="PTHR35335">
    <property type="entry name" value="UPF0716 PROTEIN FXSA"/>
    <property type="match status" value="1"/>
</dbReference>
<dbReference type="NCBIfam" id="NF008528">
    <property type="entry name" value="PRK11463.1-2"/>
    <property type="match status" value="1"/>
</dbReference>
<keyword evidence="2" id="KW-0812">Transmembrane</keyword>
<feature type="compositionally biased region" description="Low complexity" evidence="1">
    <location>
        <begin position="248"/>
        <end position="261"/>
    </location>
</feature>
<keyword evidence="4" id="KW-1185">Reference proteome</keyword>
<evidence type="ECO:0000313" key="4">
    <source>
        <dbReference type="Proteomes" id="UP001180616"/>
    </source>
</evidence>
<dbReference type="Pfam" id="PF04186">
    <property type="entry name" value="FxsA"/>
    <property type="match status" value="1"/>
</dbReference>
<feature type="region of interest" description="Disordered" evidence="1">
    <location>
        <begin position="156"/>
        <end position="261"/>
    </location>
</feature>
<sequence length="261" mass="26589">MPRLGLVLLLVPFLEFYVLVEVGARIGAFNAVLLVILFAMVGVWLARTQGMGTLARIQQSLAQGVLPADEMLDGLFLLLAGLLMVFPGFVSDAFGVLLLLPPVRRLAAHLLRRHMNATIQAEGRAGHAGDRTGGPSVHVRTWYFGPGGARHTETFGGGGPMFGPNADGPNGLDGIDDLNGQKGPNGSGLHPYGPDHGGGAGGAQAGRQEPRRTVVIDCKPVEPSGPSGASGASREPGKAGGTAGGSSSGVSDGSTGDSGAR</sequence>
<dbReference type="RefSeq" id="WP_309541434.1">
    <property type="nucleotide sequence ID" value="NZ_CP133659.1"/>
</dbReference>
<dbReference type="InterPro" id="IPR007313">
    <property type="entry name" value="FxsA"/>
</dbReference>
<feature type="transmembrane region" description="Helical" evidence="2">
    <location>
        <begin position="26"/>
        <end position="46"/>
    </location>
</feature>
<feature type="compositionally biased region" description="Low complexity" evidence="1">
    <location>
        <begin position="221"/>
        <end position="234"/>
    </location>
</feature>
<keyword evidence="2" id="KW-1133">Transmembrane helix</keyword>
<name>A0ABY9R361_9BACT</name>
<reference evidence="3" key="1">
    <citation type="submission" date="2023-09" db="EMBL/GenBank/DDBJ databases">
        <authorList>
            <consortium name="CW5 consortium"/>
            <person name="Lu C.-W."/>
        </authorList>
    </citation>
    <scope>NUCLEOTIDE SEQUENCE</scope>
    <source>
        <strain evidence="3">KPS</strain>
    </source>
</reference>
<protein>
    <submittedName>
        <fullName evidence="3">FxsA family protein</fullName>
    </submittedName>
</protein>
<proteinExistence type="predicted"/>
<gene>
    <name evidence="3" type="ORF">KPS_003561</name>
</gene>
<dbReference type="PANTHER" id="PTHR35335:SF1">
    <property type="entry name" value="UPF0716 PROTEIN FXSA"/>
    <property type="match status" value="1"/>
</dbReference>
<evidence type="ECO:0000256" key="2">
    <source>
        <dbReference type="SAM" id="Phobius"/>
    </source>
</evidence>
<dbReference type="EMBL" id="CP133659">
    <property type="protein sequence ID" value="WMW65433.1"/>
    <property type="molecule type" value="Genomic_DNA"/>
</dbReference>